<gene>
    <name evidence="2" type="ORF">Agabi119p4_5063</name>
</gene>
<keyword evidence="1" id="KW-0812">Transmembrane</keyword>
<feature type="transmembrane region" description="Helical" evidence="1">
    <location>
        <begin position="91"/>
        <end position="112"/>
    </location>
</feature>
<keyword evidence="1" id="KW-1133">Transmembrane helix</keyword>
<dbReference type="InterPro" id="IPR021369">
    <property type="entry name" value="DUF2985"/>
</dbReference>
<evidence type="ECO:0000256" key="1">
    <source>
        <dbReference type="SAM" id="Phobius"/>
    </source>
</evidence>
<keyword evidence="1" id="KW-0472">Membrane</keyword>
<dbReference type="AlphaFoldDB" id="A0A8H7KHW8"/>
<dbReference type="PANTHER" id="PTHR35872">
    <property type="entry name" value="INTEGRAL MEMBRANE PROTEIN (AFU_ORTHOLOGUE AFUA_5G07110)"/>
    <property type="match status" value="1"/>
</dbReference>
<sequence>MIHSLQLKPPQQLSERATLAHDDFWDAQHLYNIVEHLDVIDPQVGTISTLANTANAIVIPLNPFLDRRPVITLPTGQRDGNEAGSILRWEAIYGFLVVFWGASIVVFLARIINFHNDDLQGFWVEVSSQVENGLLTATGIGLVPFRVIGTYRVYKIWYYKRKTIRLRRLAGLPHLFDPDDHPDPYYDNDYVHVLSDKEQQDLHRQQVKFQYHQTWYRAHGSETHRAFPINVALGICCLNDGNSIFQAVLCGDWTDSSARRGLLGF</sequence>
<evidence type="ECO:0000313" key="3">
    <source>
        <dbReference type="Proteomes" id="UP000629468"/>
    </source>
</evidence>
<organism evidence="2 3">
    <name type="scientific">Agaricus bisporus var. burnettii</name>
    <dbReference type="NCBI Taxonomy" id="192524"/>
    <lineage>
        <taxon>Eukaryota</taxon>
        <taxon>Fungi</taxon>
        <taxon>Dikarya</taxon>
        <taxon>Basidiomycota</taxon>
        <taxon>Agaricomycotina</taxon>
        <taxon>Agaricomycetes</taxon>
        <taxon>Agaricomycetidae</taxon>
        <taxon>Agaricales</taxon>
        <taxon>Agaricineae</taxon>
        <taxon>Agaricaceae</taxon>
        <taxon>Agaricus</taxon>
    </lineage>
</organism>
<feature type="transmembrane region" description="Helical" evidence="1">
    <location>
        <begin position="132"/>
        <end position="154"/>
    </location>
</feature>
<dbReference type="EMBL" id="JABXXO010000006">
    <property type="protein sequence ID" value="KAF7776670.1"/>
    <property type="molecule type" value="Genomic_DNA"/>
</dbReference>
<dbReference type="Proteomes" id="UP000629468">
    <property type="component" value="Unassembled WGS sequence"/>
</dbReference>
<name>A0A8H7KHW8_AGABI</name>
<dbReference type="PANTHER" id="PTHR35872:SF2">
    <property type="entry name" value="INTEGRAL MEMBRANE PROTEIN (AFU_ORTHOLOGUE AFUA_5G07110)"/>
    <property type="match status" value="1"/>
</dbReference>
<comment type="caution">
    <text evidence="2">The sequence shown here is derived from an EMBL/GenBank/DDBJ whole genome shotgun (WGS) entry which is preliminary data.</text>
</comment>
<reference evidence="2 3" key="1">
    <citation type="journal article" name="Sci. Rep.">
        <title>Telomere-to-telomere assembled and centromere annotated genomes of the two main subspecies of the button mushroom Agaricus bisporus reveal especially polymorphic chromosome ends.</title>
        <authorList>
            <person name="Sonnenberg A.S.M."/>
            <person name="Sedaghat-Telgerd N."/>
            <person name="Lavrijssen B."/>
            <person name="Ohm R.A."/>
            <person name="Hendrickx P.M."/>
            <person name="Scholtmeijer K."/>
            <person name="Baars J.J.P."/>
            <person name="van Peer A."/>
        </authorList>
    </citation>
    <scope>NUCLEOTIDE SEQUENCE [LARGE SCALE GENOMIC DNA]</scope>
    <source>
        <strain evidence="2 3">H119_p4</strain>
    </source>
</reference>
<proteinExistence type="predicted"/>
<accession>A0A8H7KHW8</accession>
<evidence type="ECO:0000313" key="2">
    <source>
        <dbReference type="EMBL" id="KAF7776670.1"/>
    </source>
</evidence>
<protein>
    <submittedName>
        <fullName evidence="2">Uncharacterized protein</fullName>
    </submittedName>
</protein>
<dbReference type="Pfam" id="PF11204">
    <property type="entry name" value="DUF2985"/>
    <property type="match status" value="1"/>
</dbReference>